<dbReference type="OrthoDB" id="9110660at2"/>
<feature type="region of interest" description="Disordered" evidence="1">
    <location>
        <begin position="37"/>
        <end position="63"/>
    </location>
</feature>
<accession>A0A420GU20</accession>
<comment type="caution">
    <text evidence="2">The sequence shown here is derived from an EMBL/GenBank/DDBJ whole genome shotgun (WGS) entry which is preliminary data.</text>
</comment>
<name>A0A420GU20_9BURK</name>
<organism evidence="2 3">
    <name type="scientific">Paraburkholderia fungorum</name>
    <dbReference type="NCBI Taxonomy" id="134537"/>
    <lineage>
        <taxon>Bacteria</taxon>
        <taxon>Pseudomonadati</taxon>
        <taxon>Pseudomonadota</taxon>
        <taxon>Betaproteobacteria</taxon>
        <taxon>Burkholderiales</taxon>
        <taxon>Burkholderiaceae</taxon>
        <taxon>Paraburkholderia</taxon>
    </lineage>
</organism>
<proteinExistence type="predicted"/>
<sequence>MIEFLSPAILEAVLRVSSSPIFSARLAMASKRMLRDGSGNTVTSAQGRPVSHAAYTREGARRV</sequence>
<evidence type="ECO:0000313" key="3">
    <source>
        <dbReference type="Proteomes" id="UP000283709"/>
    </source>
</evidence>
<dbReference type="Proteomes" id="UP000283709">
    <property type="component" value="Unassembled WGS sequence"/>
</dbReference>
<gene>
    <name evidence="2" type="ORF">BCY88_21155</name>
</gene>
<reference evidence="2 3" key="1">
    <citation type="submission" date="2016-07" db="EMBL/GenBank/DDBJ databases">
        <title>Genome analysis of Burkholderia fungorum ES3-20.</title>
        <authorList>
            <person name="Xu D."/>
            <person name="Yao R."/>
            <person name="Zheng S."/>
        </authorList>
    </citation>
    <scope>NUCLEOTIDE SEQUENCE [LARGE SCALE GENOMIC DNA]</scope>
    <source>
        <strain evidence="2 3">ES3-20</strain>
    </source>
</reference>
<dbReference type="EMBL" id="MCAS01000007">
    <property type="protein sequence ID" value="RKF48679.1"/>
    <property type="molecule type" value="Genomic_DNA"/>
</dbReference>
<evidence type="ECO:0000313" key="2">
    <source>
        <dbReference type="EMBL" id="RKF48679.1"/>
    </source>
</evidence>
<evidence type="ECO:0000256" key="1">
    <source>
        <dbReference type="SAM" id="MobiDB-lite"/>
    </source>
</evidence>
<dbReference type="AlphaFoldDB" id="A0A420GU20"/>
<protein>
    <submittedName>
        <fullName evidence="2">Uncharacterized protein</fullName>
    </submittedName>
</protein>
<dbReference type="RefSeq" id="WP_120343933.1">
    <property type="nucleotide sequence ID" value="NZ_MCAS01000007.1"/>
</dbReference>